<evidence type="ECO:0000313" key="2">
    <source>
        <dbReference type="EMBL" id="KAK9850983.1"/>
    </source>
</evidence>
<feature type="compositionally biased region" description="Polar residues" evidence="1">
    <location>
        <begin position="361"/>
        <end position="371"/>
    </location>
</feature>
<reference evidence="2 3" key="1">
    <citation type="journal article" date="2024" name="Nat. Commun.">
        <title>Phylogenomics reveals the evolutionary origins of lichenization in chlorophyte algae.</title>
        <authorList>
            <person name="Puginier C."/>
            <person name="Libourel C."/>
            <person name="Otte J."/>
            <person name="Skaloud P."/>
            <person name="Haon M."/>
            <person name="Grisel S."/>
            <person name="Petersen M."/>
            <person name="Berrin J.G."/>
            <person name="Delaux P.M."/>
            <person name="Dal Grande F."/>
            <person name="Keller J."/>
        </authorList>
    </citation>
    <scope>NUCLEOTIDE SEQUENCE [LARGE SCALE GENOMIC DNA]</scope>
    <source>
        <strain evidence="2 3">SAG 2523</strain>
    </source>
</reference>
<evidence type="ECO:0000256" key="1">
    <source>
        <dbReference type="SAM" id="MobiDB-lite"/>
    </source>
</evidence>
<dbReference type="AlphaFoldDB" id="A0AAW1SQV2"/>
<keyword evidence="3" id="KW-1185">Reference proteome</keyword>
<comment type="caution">
    <text evidence="2">The sequence shown here is derived from an EMBL/GenBank/DDBJ whole genome shotgun (WGS) entry which is preliminary data.</text>
</comment>
<name>A0AAW1SQV2_9CHLO</name>
<dbReference type="EMBL" id="JALJOV010001261">
    <property type="protein sequence ID" value="KAK9850983.1"/>
    <property type="molecule type" value="Genomic_DNA"/>
</dbReference>
<accession>A0AAW1SQV2</accession>
<feature type="region of interest" description="Disordered" evidence="1">
    <location>
        <begin position="300"/>
        <end position="376"/>
    </location>
</feature>
<protein>
    <submittedName>
        <fullName evidence="2">Uncharacterized protein</fullName>
    </submittedName>
</protein>
<sequence length="540" mass="58570">MQRTNFCIGSSRVRGGLPSVGTLGQRLLTRRRCCPATERDISSDAQRVAMAGSFPNLAWNGIGMEELRDSPVFGALPPVWDIPLVSSKAYRYVRQDSDLWDALHQGILTTGRLNNALGFYEPMAGKMLGVPRTRISHQALLSIYYHLQDTPFVPPRRWGHPPVAAPAPATATAPATASASQKDPAANGHSSAATTPGPPQNGSERSGLVPEGLKAQPPAGVAGGLRKKARRRPRGKHAGSKAAAGDVQAKLAARMQWREGMERKSRAVASGGAGRVRMAWGTAQEPASLYSLLTAFPDSQLGETGSQPASTQKPRVTNPRRAGRPQVAVLSGSAANVASATQGEAGRNVAAALGPNGMPSDPSQQATQSPLRQPRPIERWVPEGGDDVVLEVVELKNTCPFQEAGTLSHNRKGQLRRQFRISDPGPREQVPTYWVPQLQLEMLTSGAQYALLVSRSATQGIRMFRMERCDQFLRLMLQHVSLLYTHHVIPRRAPPADLHWRSPDYQQLLHLTKQISAECKELGYLPNPAASPTCDRRAFL</sequence>
<dbReference type="Gene3D" id="3.90.320.10">
    <property type="match status" value="1"/>
</dbReference>
<dbReference type="Proteomes" id="UP001485043">
    <property type="component" value="Unassembled WGS sequence"/>
</dbReference>
<feature type="compositionally biased region" description="Low complexity" evidence="1">
    <location>
        <begin position="166"/>
        <end position="180"/>
    </location>
</feature>
<feature type="region of interest" description="Disordered" evidence="1">
    <location>
        <begin position="157"/>
        <end position="247"/>
    </location>
</feature>
<feature type="compositionally biased region" description="Basic residues" evidence="1">
    <location>
        <begin position="225"/>
        <end position="239"/>
    </location>
</feature>
<feature type="compositionally biased region" description="Polar residues" evidence="1">
    <location>
        <begin position="188"/>
        <end position="204"/>
    </location>
</feature>
<feature type="compositionally biased region" description="Polar residues" evidence="1">
    <location>
        <begin position="333"/>
        <end position="342"/>
    </location>
</feature>
<organism evidence="2 3">
    <name type="scientific">Apatococcus fuscideae</name>
    <dbReference type="NCBI Taxonomy" id="2026836"/>
    <lineage>
        <taxon>Eukaryota</taxon>
        <taxon>Viridiplantae</taxon>
        <taxon>Chlorophyta</taxon>
        <taxon>core chlorophytes</taxon>
        <taxon>Trebouxiophyceae</taxon>
        <taxon>Chlorellales</taxon>
        <taxon>Chlorellaceae</taxon>
        <taxon>Apatococcus</taxon>
    </lineage>
</organism>
<proteinExistence type="predicted"/>
<gene>
    <name evidence="2" type="ORF">WJX84_009134</name>
</gene>
<dbReference type="InterPro" id="IPR011604">
    <property type="entry name" value="PDDEXK-like_dom_sf"/>
</dbReference>
<feature type="compositionally biased region" description="Polar residues" evidence="1">
    <location>
        <begin position="301"/>
        <end position="315"/>
    </location>
</feature>
<evidence type="ECO:0000313" key="3">
    <source>
        <dbReference type="Proteomes" id="UP001485043"/>
    </source>
</evidence>